<gene>
    <name evidence="1" type="ORF">H0P51_16450</name>
</gene>
<proteinExistence type="predicted"/>
<keyword evidence="2" id="KW-1185">Reference proteome</keyword>
<evidence type="ECO:0000313" key="1">
    <source>
        <dbReference type="EMBL" id="QLL05452.1"/>
    </source>
</evidence>
<evidence type="ECO:0000313" key="2">
    <source>
        <dbReference type="Proteomes" id="UP000510682"/>
    </source>
</evidence>
<reference evidence="2" key="2">
    <citation type="submission" date="2023-07" db="EMBL/GenBank/DDBJ databases">
        <title>Description of Mycobacterium gordonae subsp. intergordonae subsp.nov. and Mycobacterium gordonae subsp. gordonae subsp. nov.</title>
        <authorList>
            <person name="Huang H."/>
        </authorList>
    </citation>
    <scope>NUCLEOTIDE SEQUENCE [LARGE SCALE GENOMIC DNA]</scope>
    <source>
        <strain evidence="2">24</strain>
    </source>
</reference>
<dbReference type="Pfam" id="PF10817">
    <property type="entry name" value="DUF2563"/>
    <property type="match status" value="1"/>
</dbReference>
<dbReference type="RefSeq" id="WP_180913862.1">
    <property type="nucleotide sequence ID" value="NZ_CP059165.1"/>
</dbReference>
<dbReference type="KEGG" id="mgor:H0P51_16450"/>
<dbReference type="AlphaFoldDB" id="A0A7D6HR96"/>
<organism evidence="1 2">
    <name type="scientific">Mycobacterium vicinigordonae</name>
    <dbReference type="NCBI Taxonomy" id="1719132"/>
    <lineage>
        <taxon>Bacteria</taxon>
        <taxon>Bacillati</taxon>
        <taxon>Actinomycetota</taxon>
        <taxon>Actinomycetes</taxon>
        <taxon>Mycobacteriales</taxon>
        <taxon>Mycobacteriaceae</taxon>
        <taxon>Mycobacterium</taxon>
    </lineage>
</organism>
<dbReference type="EMBL" id="CP059165">
    <property type="protein sequence ID" value="QLL05452.1"/>
    <property type="molecule type" value="Genomic_DNA"/>
</dbReference>
<accession>A0A7D6HR96</accession>
<reference evidence="2" key="1">
    <citation type="submission" date="2020-07" db="EMBL/GenBank/DDBJ databases">
        <title>Description of Mycobacterium gordonae subsp. intergordonae subsp.nov. and Mycobacterium gordonae subsp. gordonae subsp. nov.</title>
        <authorList>
            <person name="Yu X."/>
        </authorList>
    </citation>
    <scope>NUCLEOTIDE SEQUENCE [LARGE SCALE GENOMIC DNA]</scope>
    <source>
        <strain evidence="2">24</strain>
    </source>
</reference>
<dbReference type="Proteomes" id="UP000510682">
    <property type="component" value="Chromosome"/>
</dbReference>
<dbReference type="InterPro" id="IPR022534">
    <property type="entry name" value="DUF2563"/>
</dbReference>
<sequence>MFVDSGLLHSGGGEIRSAGEHAHQAATHLSGGILTTHMFGDFAAAAAFHNAAGSARDHHVRILLDHRETLDAVGNNTQLAAATFTDMEEHNAKRVQAVRCTFAT</sequence>
<protein>
    <submittedName>
        <fullName evidence="1">DUF2563 family protein</fullName>
    </submittedName>
</protein>
<name>A0A7D6HR96_9MYCO</name>